<dbReference type="AlphaFoldDB" id="A0A4Q9RG65"/>
<name>A0A4Q9RG65_9GAMM</name>
<dbReference type="Proteomes" id="UP000292639">
    <property type="component" value="Unassembled WGS sequence"/>
</dbReference>
<organism evidence="1 2">
    <name type="scientific">Stutzerimonas kirkiae</name>
    <dbReference type="NCBI Taxonomy" id="2211392"/>
    <lineage>
        <taxon>Bacteria</taxon>
        <taxon>Pseudomonadati</taxon>
        <taxon>Pseudomonadota</taxon>
        <taxon>Gammaproteobacteria</taxon>
        <taxon>Pseudomonadales</taxon>
        <taxon>Pseudomonadaceae</taxon>
        <taxon>Stutzerimonas</taxon>
    </lineage>
</organism>
<comment type="caution">
    <text evidence="1">The sequence shown here is derived from an EMBL/GenBank/DDBJ whole genome shotgun (WGS) entry which is preliminary data.</text>
</comment>
<evidence type="ECO:0000313" key="2">
    <source>
        <dbReference type="Proteomes" id="UP000292639"/>
    </source>
</evidence>
<dbReference type="EMBL" id="QJUP01000001">
    <property type="protein sequence ID" value="TBV00053.1"/>
    <property type="molecule type" value="Genomic_DNA"/>
</dbReference>
<evidence type="ECO:0000313" key="1">
    <source>
        <dbReference type="EMBL" id="TBV00053.1"/>
    </source>
</evidence>
<dbReference type="RefSeq" id="WP_131183147.1">
    <property type="nucleotide sequence ID" value="NZ_QJUO01000002.1"/>
</dbReference>
<gene>
    <name evidence="1" type="ORF">DNJ96_01865</name>
</gene>
<evidence type="ECO:0008006" key="3">
    <source>
        <dbReference type="Google" id="ProtNLM"/>
    </source>
</evidence>
<accession>A0A4Q9RG65</accession>
<keyword evidence="2" id="KW-1185">Reference proteome</keyword>
<dbReference type="OrthoDB" id="7031058at2"/>
<sequence length="100" mass="11469">MSRPLSSAAQLQAHKELVRLRMEMNRQQLRYHAQPLLAPLRQARNIVEARREHATSRKPLAIAATIVLGLFSRRLGRVGRLARVALAAYPIIQSLRRQRQ</sequence>
<proteinExistence type="predicted"/>
<protein>
    <recommendedName>
        <fullName evidence="3">YqjK-like protein</fullName>
    </recommendedName>
</protein>
<reference evidence="1 2" key="1">
    <citation type="submission" date="2018-06" db="EMBL/GenBank/DDBJ databases">
        <title>Three novel Pseudomonas species isolated from symptomatic oak.</title>
        <authorList>
            <person name="Bueno-Gonzalez V."/>
            <person name="Brady C."/>
        </authorList>
    </citation>
    <scope>NUCLEOTIDE SEQUENCE [LARGE SCALE GENOMIC DNA]</scope>
    <source>
        <strain evidence="1 2">P17C</strain>
    </source>
</reference>